<feature type="region of interest" description="Disordered" evidence="1">
    <location>
        <begin position="280"/>
        <end position="325"/>
    </location>
</feature>
<accession>A0AAD7D3R4</accession>
<name>A0AAD7D3R4_MYCRO</name>
<keyword evidence="3" id="KW-1185">Reference proteome</keyword>
<dbReference type="AlphaFoldDB" id="A0AAD7D3R4"/>
<comment type="caution">
    <text evidence="2">The sequence shown here is derived from an EMBL/GenBank/DDBJ whole genome shotgun (WGS) entry which is preliminary data.</text>
</comment>
<evidence type="ECO:0000313" key="2">
    <source>
        <dbReference type="EMBL" id="KAJ7675348.1"/>
    </source>
</evidence>
<protein>
    <submittedName>
        <fullName evidence="2">Uncharacterized protein</fullName>
    </submittedName>
</protein>
<dbReference type="Proteomes" id="UP001221757">
    <property type="component" value="Unassembled WGS sequence"/>
</dbReference>
<gene>
    <name evidence="2" type="ORF">B0H17DRAFT_133683</name>
</gene>
<organism evidence="2 3">
    <name type="scientific">Mycena rosella</name>
    <name type="common">Pink bonnet</name>
    <name type="synonym">Agaricus rosellus</name>
    <dbReference type="NCBI Taxonomy" id="1033263"/>
    <lineage>
        <taxon>Eukaryota</taxon>
        <taxon>Fungi</taxon>
        <taxon>Dikarya</taxon>
        <taxon>Basidiomycota</taxon>
        <taxon>Agaricomycotina</taxon>
        <taxon>Agaricomycetes</taxon>
        <taxon>Agaricomycetidae</taxon>
        <taxon>Agaricales</taxon>
        <taxon>Marasmiineae</taxon>
        <taxon>Mycenaceae</taxon>
        <taxon>Mycena</taxon>
    </lineage>
</organism>
<feature type="region of interest" description="Disordered" evidence="1">
    <location>
        <begin position="171"/>
        <end position="215"/>
    </location>
</feature>
<reference evidence="2" key="1">
    <citation type="submission" date="2023-03" db="EMBL/GenBank/DDBJ databases">
        <title>Massive genome expansion in bonnet fungi (Mycena s.s.) driven by repeated elements and novel gene families across ecological guilds.</title>
        <authorList>
            <consortium name="Lawrence Berkeley National Laboratory"/>
            <person name="Harder C.B."/>
            <person name="Miyauchi S."/>
            <person name="Viragh M."/>
            <person name="Kuo A."/>
            <person name="Thoen E."/>
            <person name="Andreopoulos B."/>
            <person name="Lu D."/>
            <person name="Skrede I."/>
            <person name="Drula E."/>
            <person name="Henrissat B."/>
            <person name="Morin E."/>
            <person name="Kohler A."/>
            <person name="Barry K."/>
            <person name="LaButti K."/>
            <person name="Morin E."/>
            <person name="Salamov A."/>
            <person name="Lipzen A."/>
            <person name="Mereny Z."/>
            <person name="Hegedus B."/>
            <person name="Baldrian P."/>
            <person name="Stursova M."/>
            <person name="Weitz H."/>
            <person name="Taylor A."/>
            <person name="Grigoriev I.V."/>
            <person name="Nagy L.G."/>
            <person name="Martin F."/>
            <person name="Kauserud H."/>
        </authorList>
    </citation>
    <scope>NUCLEOTIDE SEQUENCE</scope>
    <source>
        <strain evidence="2">CBHHK067</strain>
    </source>
</reference>
<evidence type="ECO:0000313" key="3">
    <source>
        <dbReference type="Proteomes" id="UP001221757"/>
    </source>
</evidence>
<feature type="region of interest" description="Disordered" evidence="1">
    <location>
        <begin position="49"/>
        <end position="96"/>
    </location>
</feature>
<dbReference type="EMBL" id="JARKIE010000149">
    <property type="protein sequence ID" value="KAJ7675348.1"/>
    <property type="molecule type" value="Genomic_DNA"/>
</dbReference>
<sequence length="325" mass="35241">MLTAMARSFSWSKNLAAAAAVDEYADYVDAKPLPLTPGVMHVPTIAQLALPSPDDSSSPSGSSNASHEPFDRDVASPRRPNRLRKTPPSSYPFSFVPENPSPMANFPYAFHRSTPTSPATSFVAQPPRAMSVHAPPPPSKPRKLIKRHLSSLDPPPTAAADLSMARIAELPPVPPMPPLKRRSTFNFSLRRKKTASGSTQSEDGHGPRALPALPPPSPLVLNMPIFRPFHARRRDSWHVQPASEPSSIGVRHSGPPTADFDEVAWTGVAPKGFDTVMRDNRGGWKSTWSLTLPTPEEPPPPPRARSKPKFTLAKTSTRAPGVRAL</sequence>
<feature type="compositionally biased region" description="Basic residues" evidence="1">
    <location>
        <begin position="179"/>
        <end position="194"/>
    </location>
</feature>
<evidence type="ECO:0000256" key="1">
    <source>
        <dbReference type="SAM" id="MobiDB-lite"/>
    </source>
</evidence>
<feature type="compositionally biased region" description="Low complexity" evidence="1">
    <location>
        <begin position="51"/>
        <end position="63"/>
    </location>
</feature>
<proteinExistence type="predicted"/>